<dbReference type="Pfam" id="PF01874">
    <property type="entry name" value="CitG"/>
    <property type="match status" value="1"/>
</dbReference>
<dbReference type="PANTHER" id="PTHR30201:SF2">
    <property type="entry name" value="2-(5''-TRIPHOSPHORIBOSYL)-3'-DEPHOSPHOCOENZYME-A SYNTHASE"/>
    <property type="match status" value="1"/>
</dbReference>
<dbReference type="EC" id="2.4.2.52" evidence="5"/>
<keyword evidence="7" id="KW-1185">Reference proteome</keyword>
<dbReference type="HAMAP" id="MF_01883">
    <property type="entry name" value="MdcB"/>
    <property type="match status" value="1"/>
</dbReference>
<dbReference type="RefSeq" id="WP_227308101.1">
    <property type="nucleotide sequence ID" value="NZ_JAESVA010000004.1"/>
</dbReference>
<dbReference type="GO" id="GO:0051191">
    <property type="term" value="P:prosthetic group biosynthetic process"/>
    <property type="evidence" value="ECO:0007669"/>
    <property type="project" value="TreeGrafter"/>
</dbReference>
<proteinExistence type="inferred from homology"/>
<evidence type="ECO:0000256" key="5">
    <source>
        <dbReference type="HAMAP-Rule" id="MF_01883"/>
    </source>
</evidence>
<dbReference type="Proteomes" id="UP000721844">
    <property type="component" value="Unassembled WGS sequence"/>
</dbReference>
<dbReference type="Gene3D" id="1.10.4200.10">
    <property type="entry name" value="Triphosphoribosyl-dephospho-CoA protein"/>
    <property type="match status" value="2"/>
</dbReference>
<dbReference type="PANTHER" id="PTHR30201">
    <property type="entry name" value="TRIPHOSPHORIBOSYL-DEPHOSPHO-COA SYNTHASE"/>
    <property type="match status" value="1"/>
</dbReference>
<comment type="similarity">
    <text evidence="5">Belongs to the CitG/MdcB family.</text>
</comment>
<dbReference type="GO" id="GO:0005524">
    <property type="term" value="F:ATP binding"/>
    <property type="evidence" value="ECO:0007669"/>
    <property type="project" value="UniProtKB-KW"/>
</dbReference>
<keyword evidence="2 5" id="KW-0808">Transferase</keyword>
<dbReference type="AlphaFoldDB" id="A0A964E484"/>
<evidence type="ECO:0000313" key="7">
    <source>
        <dbReference type="Proteomes" id="UP000721844"/>
    </source>
</evidence>
<dbReference type="InterPro" id="IPR002736">
    <property type="entry name" value="CitG"/>
</dbReference>
<reference evidence="6 7" key="1">
    <citation type="journal article" date="2021" name="Microorganisms">
        <title>Acidisoma silvae sp. nov. and Acidisomacellulosilytica sp. nov., Two Acidophilic Bacteria Isolated from Decaying Wood, Hydrolyzing Cellulose and Producing Poly-3-hydroxybutyrate.</title>
        <authorList>
            <person name="Mieszkin S."/>
            <person name="Pouder E."/>
            <person name="Uroz S."/>
            <person name="Simon-Colin C."/>
            <person name="Alain K."/>
        </authorList>
    </citation>
    <scope>NUCLEOTIDE SEQUENCE [LARGE SCALE GENOMIC DNA]</scope>
    <source>
        <strain evidence="6 7">HW T5.17</strain>
    </source>
</reference>
<organism evidence="6 7">
    <name type="scientific">Acidisoma cellulosilyticum</name>
    <dbReference type="NCBI Taxonomy" id="2802395"/>
    <lineage>
        <taxon>Bacteria</taxon>
        <taxon>Pseudomonadati</taxon>
        <taxon>Pseudomonadota</taxon>
        <taxon>Alphaproteobacteria</taxon>
        <taxon>Acetobacterales</taxon>
        <taxon>Acidocellaceae</taxon>
        <taxon>Acidisoma</taxon>
    </lineage>
</organism>
<evidence type="ECO:0000256" key="4">
    <source>
        <dbReference type="ARBA" id="ARBA00022840"/>
    </source>
</evidence>
<keyword evidence="4 5" id="KW-0067">ATP-binding</keyword>
<dbReference type="GO" id="GO:0046917">
    <property type="term" value="F:triphosphoribosyl-dephospho-CoA synthase activity"/>
    <property type="evidence" value="ECO:0007669"/>
    <property type="project" value="UniProtKB-UniRule"/>
</dbReference>
<keyword evidence="6" id="KW-0328">Glycosyltransferase</keyword>
<protein>
    <recommendedName>
        <fullName evidence="5">Probable 2-(5''-triphosphoribosyl)-3'-dephosphocoenzyme-A synthase</fullName>
        <shortName evidence="5">2-(5''-triphosphoribosyl)-3'-dephospho-CoA synthase</shortName>
        <ecNumber evidence="5">2.4.2.52</ecNumber>
    </recommendedName>
</protein>
<evidence type="ECO:0000256" key="3">
    <source>
        <dbReference type="ARBA" id="ARBA00022741"/>
    </source>
</evidence>
<dbReference type="EMBL" id="JAESVA010000004">
    <property type="protein sequence ID" value="MCB8881430.1"/>
    <property type="molecule type" value="Genomic_DNA"/>
</dbReference>
<evidence type="ECO:0000313" key="6">
    <source>
        <dbReference type="EMBL" id="MCB8881430.1"/>
    </source>
</evidence>
<gene>
    <name evidence="5 6" type="primary">mdcB</name>
    <name evidence="6" type="ORF">ACELLULO517_14365</name>
</gene>
<comment type="caution">
    <text evidence="6">The sequence shown here is derived from an EMBL/GenBank/DDBJ whole genome shotgun (WGS) entry which is preliminary data.</text>
</comment>
<name>A0A964E484_9PROT</name>
<evidence type="ECO:0000256" key="2">
    <source>
        <dbReference type="ARBA" id="ARBA00022679"/>
    </source>
</evidence>
<keyword evidence="3 5" id="KW-0547">Nucleotide-binding</keyword>
<sequence>MSLALAHRASKTSPASLGAWASACLRAELETYPKPGLVSHRDCGAHRDMDASLLRLSATTLEPFFADLAAAGAAHAEMDDLRRIGIAAEKAMLRATGGVNTHRGAIFGLGLLCAAAGLRQRLGLNGRLGDIVTQRWGRAIGAATPNAASNGAVAGRRFRVGGARAEAAAGFPSVYAIALPALRSAHRMAPDDAEAARVQTCLALIAQLDDTNLLHRGGAAGLAFAQDAATGFLAAGGIAAPDWLMRVAAIHADFVTRNLSPGGAADLLAMALFLEPLEA</sequence>
<evidence type="ECO:0000256" key="1">
    <source>
        <dbReference type="ARBA" id="ARBA00001210"/>
    </source>
</evidence>
<dbReference type="NCBIfam" id="TIGR03132">
    <property type="entry name" value="malonate_mdcB"/>
    <property type="match status" value="1"/>
</dbReference>
<accession>A0A964E484</accession>
<dbReference type="InterPro" id="IPR017555">
    <property type="entry name" value="TriPribosyl-deP-CoA_syn"/>
</dbReference>
<dbReference type="GO" id="GO:0016757">
    <property type="term" value="F:glycosyltransferase activity"/>
    <property type="evidence" value="ECO:0007669"/>
    <property type="project" value="UniProtKB-KW"/>
</dbReference>
<comment type="function">
    <text evidence="5">Involved in the formation of 2-(5''-phosphoribosyl)-3'-dephosphocoenzyme-A, the prosthetic group of the acyl-carrier protein of the malonate decarboxylase.</text>
</comment>
<comment type="catalytic activity">
    <reaction evidence="1 5">
        <text>3'-dephospho-CoA + ATP = 2'-(5''-triphospho-alpha-D-ribosyl)-3'-dephospho-CoA + adenine</text>
        <dbReference type="Rhea" id="RHEA:15117"/>
        <dbReference type="ChEBI" id="CHEBI:16708"/>
        <dbReference type="ChEBI" id="CHEBI:30616"/>
        <dbReference type="ChEBI" id="CHEBI:57328"/>
        <dbReference type="ChEBI" id="CHEBI:61378"/>
        <dbReference type="EC" id="2.4.2.52"/>
    </reaction>
</comment>